<name>A0ABW2JZN1_9BACI</name>
<proteinExistence type="predicted"/>
<evidence type="ECO:0000256" key="1">
    <source>
        <dbReference type="SAM" id="MobiDB-lite"/>
    </source>
</evidence>
<protein>
    <submittedName>
        <fullName evidence="2">Uncharacterized protein</fullName>
    </submittedName>
</protein>
<organism evidence="2 3">
    <name type="scientific">Halobacillus campisalis</name>
    <dbReference type="NCBI Taxonomy" id="435909"/>
    <lineage>
        <taxon>Bacteria</taxon>
        <taxon>Bacillati</taxon>
        <taxon>Bacillota</taxon>
        <taxon>Bacilli</taxon>
        <taxon>Bacillales</taxon>
        <taxon>Bacillaceae</taxon>
        <taxon>Halobacillus</taxon>
    </lineage>
</organism>
<dbReference type="RefSeq" id="WP_289216128.1">
    <property type="nucleotide sequence ID" value="NZ_JAPVRC010000005.1"/>
</dbReference>
<dbReference type="EMBL" id="JBHTBY010000001">
    <property type="protein sequence ID" value="MFC7319368.1"/>
    <property type="molecule type" value="Genomic_DNA"/>
</dbReference>
<feature type="region of interest" description="Disordered" evidence="1">
    <location>
        <begin position="80"/>
        <end position="101"/>
    </location>
</feature>
<dbReference type="Proteomes" id="UP001596494">
    <property type="component" value="Unassembled WGS sequence"/>
</dbReference>
<evidence type="ECO:0000313" key="3">
    <source>
        <dbReference type="Proteomes" id="UP001596494"/>
    </source>
</evidence>
<gene>
    <name evidence="2" type="ORF">ACFQMN_00540</name>
</gene>
<reference evidence="3" key="1">
    <citation type="journal article" date="2019" name="Int. J. Syst. Evol. Microbiol.">
        <title>The Global Catalogue of Microorganisms (GCM) 10K type strain sequencing project: providing services to taxonomists for standard genome sequencing and annotation.</title>
        <authorList>
            <consortium name="The Broad Institute Genomics Platform"/>
            <consortium name="The Broad Institute Genome Sequencing Center for Infectious Disease"/>
            <person name="Wu L."/>
            <person name="Ma J."/>
        </authorList>
    </citation>
    <scope>NUCLEOTIDE SEQUENCE [LARGE SCALE GENOMIC DNA]</scope>
    <source>
        <strain evidence="3">CCUG 73951</strain>
    </source>
</reference>
<accession>A0ABW2JZN1</accession>
<sequence length="101" mass="11757">MKASSTALKEARLLKECSDAYLYAVEVSEKTNSDWAVKSSVEQCQECVEESLIITKNKKIHDLCLEYVHLCENIKNTQSTRWRNQDADEKRKFKPVQRMSE</sequence>
<comment type="caution">
    <text evidence="2">The sequence shown here is derived from an EMBL/GenBank/DDBJ whole genome shotgun (WGS) entry which is preliminary data.</text>
</comment>
<evidence type="ECO:0000313" key="2">
    <source>
        <dbReference type="EMBL" id="MFC7319368.1"/>
    </source>
</evidence>
<keyword evidence="3" id="KW-1185">Reference proteome</keyword>